<dbReference type="InterPro" id="IPR004099">
    <property type="entry name" value="Pyr_nucl-diS_OxRdtase_dimer"/>
</dbReference>
<dbReference type="InterPro" id="IPR036188">
    <property type="entry name" value="FAD/NAD-bd_sf"/>
</dbReference>
<dbReference type="GO" id="GO:0050660">
    <property type="term" value="F:flavin adenine dinucleotide binding"/>
    <property type="evidence" value="ECO:0007669"/>
    <property type="project" value="InterPro"/>
</dbReference>
<gene>
    <name evidence="19" type="primary">lpd</name>
    <name evidence="19" type="ordered locus">TWT_502</name>
</gene>
<sequence>MDYDLIVLGAGSAGYATAIRATQLGMKVALAEGDKVGGTCLHRGCIPTKSLVQCAKAAHIAKNASKFGVINSFSGVDINAVNVFKNGIVESKYRGLQSLLRSYGIHVYPNFATLSSQNSVRIGTEDITGKNIVIATGSRPKGIPGLSGGCIFDSDSILEIDHLPSSLAIIGGGVIGVEFASIFNYLGVDVSILEAQETLIPSEERGVSKQLERVFRRRGIKLYLGHKIMDVSQTDGVVVSLDSNEKVNADLLLVAIGRAPATDAIGKVGIEIDGGAISVDEKLRTSVPNVFAAGDVVGGLQLAHRGYQQGIYLAEQIAGLDPSAVADINIPRVIYTSPEVASVGYTEAGAAEIYGVNEIVTYEYNLAGNAKSSIMGAAGSIKVVQHKNKDVLGVHMVGDGVSELVSEAQLIVNWEANPSDVASLIHPHPTQAEAIGEAMLALAGKPLHGI</sequence>
<dbReference type="Gene3D" id="3.30.390.30">
    <property type="match status" value="1"/>
</dbReference>
<feature type="domain" description="FAD/NAD(P)-binding" evidence="18">
    <location>
        <begin position="3"/>
        <end position="310"/>
    </location>
</feature>
<dbReference type="Gene3D" id="3.50.50.60">
    <property type="entry name" value="FAD/NAD(P)-binding domain"/>
    <property type="match status" value="2"/>
</dbReference>
<keyword evidence="9 14" id="KW-0520">NAD</keyword>
<evidence type="ECO:0000256" key="2">
    <source>
        <dbReference type="ARBA" id="ARBA00007532"/>
    </source>
</evidence>
<evidence type="ECO:0000256" key="11">
    <source>
        <dbReference type="ARBA" id="ARBA00023284"/>
    </source>
</evidence>
<organism evidence="19 20">
    <name type="scientific">Tropheryma whipplei (strain Twist)</name>
    <name type="common">Whipple's bacillus</name>
    <dbReference type="NCBI Taxonomy" id="203267"/>
    <lineage>
        <taxon>Bacteria</taxon>
        <taxon>Bacillati</taxon>
        <taxon>Actinomycetota</taxon>
        <taxon>Actinomycetes</taxon>
        <taxon>Micrococcales</taxon>
        <taxon>Tropherymataceae</taxon>
        <taxon>Tropheryma</taxon>
    </lineage>
</organism>
<feature type="domain" description="Pyridine nucleotide-disulphide oxidoreductase dimerisation" evidence="17">
    <location>
        <begin position="330"/>
        <end position="438"/>
    </location>
</feature>
<dbReference type="Pfam" id="PF07992">
    <property type="entry name" value="Pyr_redox_2"/>
    <property type="match status" value="1"/>
</dbReference>
<dbReference type="EC" id="1.8.1.4" evidence="3 16"/>
<dbReference type="PANTHER" id="PTHR22912:SF217">
    <property type="entry name" value="DIHYDROLIPOYL DEHYDROGENASE"/>
    <property type="match status" value="1"/>
</dbReference>
<dbReference type="InterPro" id="IPR050151">
    <property type="entry name" value="Class-I_Pyr_Nuc-Dis_Oxidored"/>
</dbReference>
<comment type="similarity">
    <text evidence="2 16">Belongs to the class-I pyridine nucleotide-disulfide oxidoreductase family.</text>
</comment>
<feature type="binding site" evidence="14">
    <location>
        <position position="194"/>
    </location>
    <ligand>
        <name>NAD(+)</name>
        <dbReference type="ChEBI" id="CHEBI:57540"/>
    </ligand>
</feature>
<feature type="active site" description="Proton acceptor" evidence="13">
    <location>
        <position position="428"/>
    </location>
</feature>
<reference evidence="19 20" key="1">
    <citation type="journal article" date="2003" name="Genome Res.">
        <title>Tropheryma whipplei twist: a human pathogenic Actinobacteria with a reduced genome.</title>
        <authorList>
            <person name="Raoult D."/>
            <person name="Ogata H."/>
            <person name="Audic S."/>
            <person name="Robert C."/>
            <person name="Suhre K."/>
            <person name="Drancourt M."/>
            <person name="Claverie J.-M."/>
        </authorList>
    </citation>
    <scope>NUCLEOTIDE SEQUENCE [LARGE SCALE GENOMIC DNA]</scope>
    <source>
        <strain evidence="19 20">Twist</strain>
    </source>
</reference>
<dbReference type="InterPro" id="IPR016156">
    <property type="entry name" value="FAD/NAD-linked_Rdtase_dimer_sf"/>
</dbReference>
<evidence type="ECO:0000256" key="16">
    <source>
        <dbReference type="RuleBase" id="RU003692"/>
    </source>
</evidence>
<protein>
    <recommendedName>
        <fullName evidence="4 16">Dihydrolipoyl dehydrogenase</fullName>
        <ecNumber evidence="3 16">1.8.1.4</ecNumber>
    </recommendedName>
</protein>
<dbReference type="InterPro" id="IPR001100">
    <property type="entry name" value="Pyr_nuc-diS_OxRdtase"/>
</dbReference>
<evidence type="ECO:0000256" key="7">
    <source>
        <dbReference type="ARBA" id="ARBA00022827"/>
    </source>
</evidence>
<dbReference type="GO" id="GO:0006103">
    <property type="term" value="P:2-oxoglutarate metabolic process"/>
    <property type="evidence" value="ECO:0007669"/>
    <property type="project" value="TreeGrafter"/>
</dbReference>
<evidence type="ECO:0000256" key="1">
    <source>
        <dbReference type="ARBA" id="ARBA00004496"/>
    </source>
</evidence>
<evidence type="ECO:0000256" key="10">
    <source>
        <dbReference type="ARBA" id="ARBA00023157"/>
    </source>
</evidence>
<dbReference type="GO" id="GO:0005737">
    <property type="term" value="C:cytoplasm"/>
    <property type="evidence" value="ECO:0007669"/>
    <property type="project" value="UniProtKB-SubCell"/>
</dbReference>
<evidence type="ECO:0000256" key="15">
    <source>
        <dbReference type="PIRSR" id="PIRSR000350-4"/>
    </source>
</evidence>
<feature type="binding site" evidence="14">
    <location>
        <begin position="171"/>
        <end position="178"/>
    </location>
    <ligand>
        <name>NAD(+)</name>
        <dbReference type="ChEBI" id="CHEBI:57540"/>
    </ligand>
</feature>
<evidence type="ECO:0000256" key="8">
    <source>
        <dbReference type="ARBA" id="ARBA00023002"/>
    </source>
</evidence>
<dbReference type="SUPFAM" id="SSF55424">
    <property type="entry name" value="FAD/NAD-linked reductases, dimerisation (C-terminal) domain"/>
    <property type="match status" value="1"/>
</dbReference>
<name>Q83G31_TROWT</name>
<evidence type="ECO:0000256" key="14">
    <source>
        <dbReference type="PIRSR" id="PIRSR000350-3"/>
    </source>
</evidence>
<comment type="subcellular location">
    <subcellularLocation>
        <location evidence="1">Cytoplasm</location>
    </subcellularLocation>
</comment>
<keyword evidence="20" id="KW-1185">Reference proteome</keyword>
<evidence type="ECO:0000259" key="18">
    <source>
        <dbReference type="Pfam" id="PF07992"/>
    </source>
</evidence>
<dbReference type="Pfam" id="PF02852">
    <property type="entry name" value="Pyr_redox_dim"/>
    <property type="match status" value="1"/>
</dbReference>
<dbReference type="InterPro" id="IPR006258">
    <property type="entry name" value="Lipoamide_DH"/>
</dbReference>
<evidence type="ECO:0000256" key="6">
    <source>
        <dbReference type="ARBA" id="ARBA00022630"/>
    </source>
</evidence>
<dbReference type="SUPFAM" id="SSF51905">
    <property type="entry name" value="FAD/NAD(P)-binding domain"/>
    <property type="match status" value="1"/>
</dbReference>
<evidence type="ECO:0000313" key="19">
    <source>
        <dbReference type="EMBL" id="AAO44599.1"/>
    </source>
</evidence>
<dbReference type="AlphaFoldDB" id="Q83G31"/>
<dbReference type="OrthoDB" id="9800167at2"/>
<comment type="cofactor">
    <cofactor evidence="14 16">
        <name>FAD</name>
        <dbReference type="ChEBI" id="CHEBI:57692"/>
    </cofactor>
    <text evidence="14 16">Binds 1 FAD per subunit.</text>
</comment>
<feature type="binding site" evidence="14">
    <location>
        <position position="257"/>
    </location>
    <ligand>
        <name>NAD(+)</name>
        <dbReference type="ChEBI" id="CHEBI:57540"/>
    </ligand>
</feature>
<dbReference type="PANTHER" id="PTHR22912">
    <property type="entry name" value="DISULFIDE OXIDOREDUCTASE"/>
    <property type="match status" value="1"/>
</dbReference>
<feature type="disulfide bond" description="Redox-active" evidence="15">
    <location>
        <begin position="40"/>
        <end position="45"/>
    </location>
</feature>
<proteinExistence type="inferred from homology"/>
<dbReference type="GO" id="GO:0004148">
    <property type="term" value="F:dihydrolipoyl dehydrogenase (NADH) activity"/>
    <property type="evidence" value="ECO:0007669"/>
    <property type="project" value="UniProtKB-EC"/>
</dbReference>
<keyword evidence="6 16" id="KW-0285">Flavoprotein</keyword>
<dbReference type="NCBIfam" id="TIGR01350">
    <property type="entry name" value="lipoamide_DH"/>
    <property type="match status" value="1"/>
</dbReference>
<dbReference type="PRINTS" id="PR00368">
    <property type="entry name" value="FADPNR"/>
</dbReference>
<dbReference type="InterPro" id="IPR023753">
    <property type="entry name" value="FAD/NAD-binding_dom"/>
</dbReference>
<evidence type="ECO:0000256" key="9">
    <source>
        <dbReference type="ARBA" id="ARBA00023027"/>
    </source>
</evidence>
<keyword evidence="7 14" id="KW-0274">FAD</keyword>
<dbReference type="STRING" id="203267.TWT_502"/>
<dbReference type="KEGG" id="twh:TWT_502"/>
<accession>Q83G31</accession>
<feature type="binding site" evidence="14">
    <location>
        <position position="49"/>
    </location>
    <ligand>
        <name>FAD</name>
        <dbReference type="ChEBI" id="CHEBI:57692"/>
    </ligand>
</feature>
<dbReference type="FunFam" id="3.30.390.30:FF:000001">
    <property type="entry name" value="Dihydrolipoyl dehydrogenase"/>
    <property type="match status" value="1"/>
</dbReference>
<dbReference type="PRINTS" id="PR00411">
    <property type="entry name" value="PNDRDTASEI"/>
</dbReference>
<comment type="catalytic activity">
    <reaction evidence="12 16">
        <text>N(6)-[(R)-dihydrolipoyl]-L-lysyl-[protein] + NAD(+) = N(6)-[(R)-lipoyl]-L-lysyl-[protein] + NADH + H(+)</text>
        <dbReference type="Rhea" id="RHEA:15045"/>
        <dbReference type="Rhea" id="RHEA-COMP:10474"/>
        <dbReference type="Rhea" id="RHEA-COMP:10475"/>
        <dbReference type="ChEBI" id="CHEBI:15378"/>
        <dbReference type="ChEBI" id="CHEBI:57540"/>
        <dbReference type="ChEBI" id="CHEBI:57945"/>
        <dbReference type="ChEBI" id="CHEBI:83099"/>
        <dbReference type="ChEBI" id="CHEBI:83100"/>
        <dbReference type="EC" id="1.8.1.4"/>
    </reaction>
</comment>
<feature type="binding site" evidence="14">
    <location>
        <begin position="136"/>
        <end position="138"/>
    </location>
    <ligand>
        <name>FAD</name>
        <dbReference type="ChEBI" id="CHEBI:57692"/>
    </ligand>
</feature>
<dbReference type="Proteomes" id="UP000002200">
    <property type="component" value="Chromosome"/>
</dbReference>
<dbReference type="eggNOG" id="COG1249">
    <property type="taxonomic scope" value="Bacteria"/>
</dbReference>
<evidence type="ECO:0000313" key="20">
    <source>
        <dbReference type="Proteomes" id="UP000002200"/>
    </source>
</evidence>
<evidence type="ECO:0000256" key="13">
    <source>
        <dbReference type="PIRSR" id="PIRSR000350-2"/>
    </source>
</evidence>
<evidence type="ECO:0000259" key="17">
    <source>
        <dbReference type="Pfam" id="PF02852"/>
    </source>
</evidence>
<keyword evidence="5" id="KW-0963">Cytoplasm</keyword>
<feature type="binding site" evidence="14">
    <location>
        <position position="295"/>
    </location>
    <ligand>
        <name>FAD</name>
        <dbReference type="ChEBI" id="CHEBI:57692"/>
    </ligand>
</feature>
<comment type="miscellaneous">
    <text evidence="16">The active site is a redox-active disulfide bond.</text>
</comment>
<evidence type="ECO:0000256" key="12">
    <source>
        <dbReference type="ARBA" id="ARBA00049187"/>
    </source>
</evidence>
<keyword evidence="11 16" id="KW-0676">Redox-active center</keyword>
<keyword evidence="10" id="KW-1015">Disulfide bond</keyword>
<keyword evidence="8 16" id="KW-0560">Oxidoreductase</keyword>
<evidence type="ECO:0000256" key="4">
    <source>
        <dbReference type="ARBA" id="ARBA00016961"/>
    </source>
</evidence>
<dbReference type="PIRSF" id="PIRSF000350">
    <property type="entry name" value="Mercury_reductase_MerA"/>
    <property type="match status" value="1"/>
</dbReference>
<dbReference type="PROSITE" id="PS00076">
    <property type="entry name" value="PYRIDINE_REDOX_1"/>
    <property type="match status" value="1"/>
</dbReference>
<dbReference type="HOGENOM" id="CLU_016755_0_2_11"/>
<dbReference type="InterPro" id="IPR012999">
    <property type="entry name" value="Pyr_OxRdtase_I_AS"/>
</dbReference>
<evidence type="ECO:0000256" key="5">
    <source>
        <dbReference type="ARBA" id="ARBA00022490"/>
    </source>
</evidence>
<keyword evidence="14" id="KW-0547">Nucleotide-binding</keyword>
<dbReference type="EMBL" id="AE014184">
    <property type="protein sequence ID" value="AAO44599.1"/>
    <property type="molecule type" value="Genomic_DNA"/>
</dbReference>
<dbReference type="RefSeq" id="WP_011102614.1">
    <property type="nucleotide sequence ID" value="NC_004572.3"/>
</dbReference>
<evidence type="ECO:0000256" key="3">
    <source>
        <dbReference type="ARBA" id="ARBA00012608"/>
    </source>
</evidence>